<protein>
    <submittedName>
        <fullName evidence="1">Uncharacterized protein</fullName>
    </submittedName>
</protein>
<evidence type="ECO:0000313" key="2">
    <source>
        <dbReference type="Proteomes" id="UP001064489"/>
    </source>
</evidence>
<dbReference type="AlphaFoldDB" id="A0AAD5P1P0"/>
<gene>
    <name evidence="1" type="ORF">LWI28_013496</name>
</gene>
<dbReference type="Proteomes" id="UP001064489">
    <property type="component" value="Chromosome 1"/>
</dbReference>
<accession>A0AAD5P1P0</accession>
<keyword evidence="2" id="KW-1185">Reference proteome</keyword>
<comment type="caution">
    <text evidence="1">The sequence shown here is derived from an EMBL/GenBank/DDBJ whole genome shotgun (WGS) entry which is preliminary data.</text>
</comment>
<dbReference type="EMBL" id="JAJSOW010000003">
    <property type="protein sequence ID" value="KAI9195279.1"/>
    <property type="molecule type" value="Genomic_DNA"/>
</dbReference>
<reference evidence="1" key="1">
    <citation type="journal article" date="2022" name="Plant J.">
        <title>Strategies of tolerance reflected in two North American maple genomes.</title>
        <authorList>
            <person name="McEvoy S.L."/>
            <person name="Sezen U.U."/>
            <person name="Trouern-Trend A."/>
            <person name="McMahon S.M."/>
            <person name="Schaberg P.G."/>
            <person name="Yang J."/>
            <person name="Wegrzyn J.L."/>
            <person name="Swenson N.G."/>
        </authorList>
    </citation>
    <scope>NUCLEOTIDE SEQUENCE</scope>
    <source>
        <strain evidence="1">91603</strain>
    </source>
</reference>
<evidence type="ECO:0000313" key="1">
    <source>
        <dbReference type="EMBL" id="KAI9195279.1"/>
    </source>
</evidence>
<sequence length="222" mass="24924">MKSWLREALRQLNQLTHKFRNEENVVLSINDELIEEVPSGAVQVVLEENTSASVPSLPKTGECRVENNDSLKRTLPVSLDPKPNFDSYMGLKSDRVRLDKPKVLDLDPKTAGNRKYGVRRINSNCFRDLGISEVRSAERYGKRKGNLREECGKVVSKKSRKSDEVCDEKEGCGVVETNRSQEANESLLVYESDVDFTRYVVSSAADEAGVSADRSSPARRSR</sequence>
<organism evidence="1 2">
    <name type="scientific">Acer negundo</name>
    <name type="common">Box elder</name>
    <dbReference type="NCBI Taxonomy" id="4023"/>
    <lineage>
        <taxon>Eukaryota</taxon>
        <taxon>Viridiplantae</taxon>
        <taxon>Streptophyta</taxon>
        <taxon>Embryophyta</taxon>
        <taxon>Tracheophyta</taxon>
        <taxon>Spermatophyta</taxon>
        <taxon>Magnoliopsida</taxon>
        <taxon>eudicotyledons</taxon>
        <taxon>Gunneridae</taxon>
        <taxon>Pentapetalae</taxon>
        <taxon>rosids</taxon>
        <taxon>malvids</taxon>
        <taxon>Sapindales</taxon>
        <taxon>Sapindaceae</taxon>
        <taxon>Hippocastanoideae</taxon>
        <taxon>Acereae</taxon>
        <taxon>Acer</taxon>
    </lineage>
</organism>
<reference evidence="1" key="2">
    <citation type="submission" date="2023-02" db="EMBL/GenBank/DDBJ databases">
        <authorList>
            <person name="Swenson N.G."/>
            <person name="Wegrzyn J.L."/>
            <person name="Mcevoy S.L."/>
        </authorList>
    </citation>
    <scope>NUCLEOTIDE SEQUENCE</scope>
    <source>
        <strain evidence="1">91603</strain>
        <tissue evidence="1">Leaf</tissue>
    </source>
</reference>
<name>A0AAD5P1P0_ACENE</name>
<proteinExistence type="predicted"/>